<dbReference type="CDD" id="cd11592">
    <property type="entry name" value="Agmatinase_PAH"/>
    <property type="match status" value="1"/>
</dbReference>
<dbReference type="InterPro" id="IPR020855">
    <property type="entry name" value="Ureohydrolase_Mn_BS"/>
</dbReference>
<feature type="signal peptide" evidence="6">
    <location>
        <begin position="1"/>
        <end position="18"/>
    </location>
</feature>
<comment type="cofactor">
    <cofactor evidence="4">
        <name>Mn(2+)</name>
        <dbReference type="ChEBI" id="CHEBI:29035"/>
    </cofactor>
    <text evidence="4">Binds 2 manganese ions per subunit.</text>
</comment>
<dbReference type="GO" id="GO:0033389">
    <property type="term" value="P:putrescine biosynthetic process from arginine, via agmatine"/>
    <property type="evidence" value="ECO:0007669"/>
    <property type="project" value="TreeGrafter"/>
</dbReference>
<dbReference type="PIRSF" id="PIRSF036979">
    <property type="entry name" value="Arginase"/>
    <property type="match status" value="1"/>
</dbReference>
<dbReference type="EMBL" id="JABELV010000018">
    <property type="protein sequence ID" value="KAG7566930.1"/>
    <property type="molecule type" value="Genomic_DNA"/>
</dbReference>
<evidence type="ECO:0008006" key="9">
    <source>
        <dbReference type="Google" id="ProtNLM"/>
    </source>
</evidence>
<evidence type="ECO:0000256" key="6">
    <source>
        <dbReference type="SAM" id="SignalP"/>
    </source>
</evidence>
<evidence type="ECO:0000256" key="1">
    <source>
        <dbReference type="ARBA" id="ARBA00009227"/>
    </source>
</evidence>
<dbReference type="PANTHER" id="PTHR11358">
    <property type="entry name" value="ARGINASE/AGMATINASE"/>
    <property type="match status" value="1"/>
</dbReference>
<dbReference type="PROSITE" id="PS51409">
    <property type="entry name" value="ARGINASE_2"/>
    <property type="match status" value="1"/>
</dbReference>
<reference evidence="7" key="1">
    <citation type="submission" date="2020-04" db="EMBL/GenBank/DDBJ databases">
        <title>Analysis of mating type loci in Filobasidium floriforme.</title>
        <authorList>
            <person name="Nowrousian M."/>
        </authorList>
    </citation>
    <scope>NUCLEOTIDE SEQUENCE</scope>
    <source>
        <strain evidence="7">CBS 6242</strain>
    </source>
</reference>
<evidence type="ECO:0000256" key="4">
    <source>
        <dbReference type="PIRSR" id="PIRSR036979-1"/>
    </source>
</evidence>
<protein>
    <recommendedName>
        <fullName evidence="9">Agmatinase</fullName>
    </recommendedName>
</protein>
<dbReference type="InterPro" id="IPR006035">
    <property type="entry name" value="Ureohydrolase"/>
</dbReference>
<dbReference type="Gene3D" id="3.40.800.10">
    <property type="entry name" value="Ureohydrolase domain"/>
    <property type="match status" value="1"/>
</dbReference>
<organism evidence="7 8">
    <name type="scientific">Filobasidium floriforme</name>
    <dbReference type="NCBI Taxonomy" id="5210"/>
    <lineage>
        <taxon>Eukaryota</taxon>
        <taxon>Fungi</taxon>
        <taxon>Dikarya</taxon>
        <taxon>Basidiomycota</taxon>
        <taxon>Agaricomycotina</taxon>
        <taxon>Tremellomycetes</taxon>
        <taxon>Filobasidiales</taxon>
        <taxon>Filobasidiaceae</taxon>
        <taxon>Filobasidium</taxon>
    </lineage>
</organism>
<keyword evidence="2 4" id="KW-0479">Metal-binding</keyword>
<feature type="binding site" evidence="4">
    <location>
        <position position="309"/>
    </location>
    <ligand>
        <name>Mn(2+)</name>
        <dbReference type="ChEBI" id="CHEBI:29035"/>
        <label>1</label>
    </ligand>
</feature>
<evidence type="ECO:0000313" key="8">
    <source>
        <dbReference type="Proteomes" id="UP000812966"/>
    </source>
</evidence>
<keyword evidence="6" id="KW-0732">Signal</keyword>
<dbReference type="AlphaFoldDB" id="A0A8K0JUW0"/>
<dbReference type="GO" id="GO:0008783">
    <property type="term" value="F:agmatinase activity"/>
    <property type="evidence" value="ECO:0007669"/>
    <property type="project" value="TreeGrafter"/>
</dbReference>
<feature type="binding site" evidence="4">
    <location>
        <position position="311"/>
    </location>
    <ligand>
        <name>Mn(2+)</name>
        <dbReference type="ChEBI" id="CHEBI:29035"/>
        <label>1</label>
    </ligand>
</feature>
<keyword evidence="8" id="KW-1185">Reference proteome</keyword>
<dbReference type="SUPFAM" id="SSF52768">
    <property type="entry name" value="Arginase/deacetylase"/>
    <property type="match status" value="1"/>
</dbReference>
<evidence type="ECO:0000256" key="3">
    <source>
        <dbReference type="ARBA" id="ARBA00022801"/>
    </source>
</evidence>
<dbReference type="PRINTS" id="PR00116">
    <property type="entry name" value="ARGINASE"/>
</dbReference>
<feature type="binding site" evidence="4">
    <location>
        <position position="188"/>
    </location>
    <ligand>
        <name>Mn(2+)</name>
        <dbReference type="ChEBI" id="CHEBI:29035"/>
        <label>1</label>
    </ligand>
</feature>
<keyword evidence="3 5" id="KW-0378">Hydrolase</keyword>
<dbReference type="InterPro" id="IPR023696">
    <property type="entry name" value="Ureohydrolase_dom_sf"/>
</dbReference>
<feature type="binding site" evidence="4">
    <location>
        <position position="215"/>
    </location>
    <ligand>
        <name>Mn(2+)</name>
        <dbReference type="ChEBI" id="CHEBI:29035"/>
        <label>1</label>
    </ligand>
</feature>
<gene>
    <name evidence="7" type="ORF">FFLO_01309</name>
</gene>
<proteinExistence type="inferred from homology"/>
<dbReference type="Proteomes" id="UP000812966">
    <property type="component" value="Unassembled WGS sequence"/>
</dbReference>
<dbReference type="PROSITE" id="PS01053">
    <property type="entry name" value="ARGINASE_1"/>
    <property type="match status" value="1"/>
</dbReference>
<dbReference type="FunFam" id="3.40.800.10:FF:000014">
    <property type="entry name" value="Arginase family protein"/>
    <property type="match status" value="1"/>
</dbReference>
<dbReference type="GO" id="GO:0046872">
    <property type="term" value="F:metal ion binding"/>
    <property type="evidence" value="ECO:0007669"/>
    <property type="project" value="UniProtKB-KW"/>
</dbReference>
<feature type="chain" id="PRO_5035444993" description="Agmatinase" evidence="6">
    <location>
        <begin position="19"/>
        <end position="399"/>
    </location>
</feature>
<sequence length="399" mass="42981">MPRLSSLLALAAVPLVLAHSNHQTADLTAEEIANKDAWFSKYGKTGDLSFTGVTSFAHLPHVRCLDEPGQELDVAIIGMPFDSAVSFRPGARFGPFGIRSGSRRQTKIRGYSSVTGINPYQSGYSVIDCGDVPISPFDPSIAIPQVADAYASLLSRKVPNATAFEGLGFAKGLDGELHPRVISLGGDHTIVLPILESLHSVYGPISVIHFDAHIDTWNPKRYMGSLSPQADINHGTFFWHAYEKGFIKPGANIHAGIRTRFSGPEDLQDDVTAGFDLIHTYDLDDMGLEGITRKIKSRVGNGPVYISLDIDVADPSAAPATGTPESGGWSSRELRRIVQSMKGLNIVGMDIVEVAPAYDTNAELTSILAADLVYDFLNVLAGGVDGRQIQEKTAVHEEL</sequence>
<feature type="binding site" evidence="4">
    <location>
        <position position="213"/>
    </location>
    <ligand>
        <name>Mn(2+)</name>
        <dbReference type="ChEBI" id="CHEBI:29035"/>
        <label>1</label>
    </ligand>
</feature>
<comment type="caution">
    <text evidence="7">The sequence shown here is derived from an EMBL/GenBank/DDBJ whole genome shotgun (WGS) entry which is preliminary data.</text>
</comment>
<dbReference type="PANTHER" id="PTHR11358:SF26">
    <property type="entry name" value="GUANIDINO ACID HYDROLASE, MITOCHONDRIAL"/>
    <property type="match status" value="1"/>
</dbReference>
<dbReference type="Pfam" id="PF00491">
    <property type="entry name" value="Arginase"/>
    <property type="match status" value="1"/>
</dbReference>
<name>A0A8K0JUW0_9TREE</name>
<evidence type="ECO:0000313" key="7">
    <source>
        <dbReference type="EMBL" id="KAG7566930.1"/>
    </source>
</evidence>
<evidence type="ECO:0000256" key="5">
    <source>
        <dbReference type="RuleBase" id="RU003684"/>
    </source>
</evidence>
<feature type="binding site" evidence="4">
    <location>
        <position position="211"/>
    </location>
    <ligand>
        <name>Mn(2+)</name>
        <dbReference type="ChEBI" id="CHEBI:29035"/>
        <label>1</label>
    </ligand>
</feature>
<accession>A0A8K0JUW0</accession>
<evidence type="ECO:0000256" key="2">
    <source>
        <dbReference type="ARBA" id="ARBA00022723"/>
    </source>
</evidence>
<comment type="similarity">
    <text evidence="1">Belongs to the arginase family. Agmatinase subfamily.</text>
</comment>
<keyword evidence="4" id="KW-0464">Manganese</keyword>